<dbReference type="Pfam" id="PF00172">
    <property type="entry name" value="Zn_clus"/>
    <property type="match status" value="1"/>
</dbReference>
<evidence type="ECO:0000256" key="5">
    <source>
        <dbReference type="SAM" id="MobiDB-lite"/>
    </source>
</evidence>
<dbReference type="EMBL" id="AMBO01000358">
    <property type="protein sequence ID" value="EKC99856.1"/>
    <property type="molecule type" value="Genomic_DNA"/>
</dbReference>
<keyword evidence="3" id="KW-0804">Transcription</keyword>
<dbReference type="PROSITE" id="PS50048">
    <property type="entry name" value="ZN2_CY6_FUNGAL_2"/>
    <property type="match status" value="1"/>
</dbReference>
<dbReference type="PANTHER" id="PTHR31069">
    <property type="entry name" value="OLEATE-ACTIVATED TRANSCRIPTION FACTOR 1-RELATED"/>
    <property type="match status" value="1"/>
</dbReference>
<dbReference type="Proteomes" id="UP000006757">
    <property type="component" value="Unassembled WGS sequence"/>
</dbReference>
<dbReference type="CDD" id="cd00067">
    <property type="entry name" value="GAL4"/>
    <property type="match status" value="1"/>
</dbReference>
<dbReference type="SUPFAM" id="SSF57701">
    <property type="entry name" value="Zn2/Cys6 DNA-binding domain"/>
    <property type="match status" value="1"/>
</dbReference>
<keyword evidence="4" id="KW-0539">Nucleus</keyword>
<organism evidence="7 8">
    <name type="scientific">Trichosporon asahii var. asahii (strain CBS 8904)</name>
    <name type="common">Yeast</name>
    <dbReference type="NCBI Taxonomy" id="1220162"/>
    <lineage>
        <taxon>Eukaryota</taxon>
        <taxon>Fungi</taxon>
        <taxon>Dikarya</taxon>
        <taxon>Basidiomycota</taxon>
        <taxon>Agaricomycotina</taxon>
        <taxon>Tremellomycetes</taxon>
        <taxon>Trichosporonales</taxon>
        <taxon>Trichosporonaceae</taxon>
        <taxon>Trichosporon</taxon>
    </lineage>
</organism>
<dbReference type="GO" id="GO:0003677">
    <property type="term" value="F:DNA binding"/>
    <property type="evidence" value="ECO:0007669"/>
    <property type="project" value="UniProtKB-KW"/>
</dbReference>
<dbReference type="InParanoid" id="K1VKT4"/>
<comment type="caution">
    <text evidence="7">The sequence shown here is derived from an EMBL/GenBank/DDBJ whole genome shotgun (WGS) entry which is preliminary data.</text>
</comment>
<sequence>MGPNIPASHSADGPAIAPLTPSSLHPPQRPPPPQRNASSSSLTLNKGTSKEVQRQKSTFISCTHCRARKVKCSGDKPLCTNCLKRGLNCHYDAFVKRRGPDKEPGGESYEGDTGGRRAMSCRNGGREWAWAVYCRVYADAAGRLRARGTFVNYAAPRSGSNGAVHVNRVPSAPHAPGVVGMGLGGQQGPVRFARIVSAGPPLSHLRHPAGPGLGIGLGRPSESKNHSVADPPHSTPHAPQAHAQMQTQQDAIQAAHRDGWALLLKDYTLPQLTQICHLFVLLAAFEFQPHVHQNLSRAIAAWSFVESCATSCIPESQEPPEGGAKGTTAAIEAAEMRRLDWTFSQLSASLTIWDCLLDKAHGQSLPSLSRMVNYARSLLREAQATQDSGTRNYAWQATDWTKVALGMLGDLDDSDVARWMADQKKALMNVSNPTDLQERQQLQSFCWWYLMVAYTHSAESVLAEVDKALNIISGQWSCSGEFCAPKLN</sequence>
<evidence type="ECO:0000256" key="1">
    <source>
        <dbReference type="ARBA" id="ARBA00023015"/>
    </source>
</evidence>
<proteinExistence type="predicted"/>
<evidence type="ECO:0000256" key="2">
    <source>
        <dbReference type="ARBA" id="ARBA00023125"/>
    </source>
</evidence>
<dbReference type="OrthoDB" id="39175at2759"/>
<feature type="domain" description="Zn(2)-C6 fungal-type" evidence="6">
    <location>
        <begin position="61"/>
        <end position="91"/>
    </location>
</feature>
<dbReference type="GO" id="GO:0000981">
    <property type="term" value="F:DNA-binding transcription factor activity, RNA polymerase II-specific"/>
    <property type="evidence" value="ECO:0007669"/>
    <property type="project" value="InterPro"/>
</dbReference>
<dbReference type="PRINTS" id="PR00755">
    <property type="entry name" value="AFLATOXINBRP"/>
</dbReference>
<dbReference type="Gene3D" id="4.10.240.10">
    <property type="entry name" value="Zn(2)-C6 fungal-type DNA-binding domain"/>
    <property type="match status" value="1"/>
</dbReference>
<dbReference type="InterPro" id="IPR001138">
    <property type="entry name" value="Zn2Cys6_DnaBD"/>
</dbReference>
<dbReference type="HOGENOM" id="CLU_559206_0_0_1"/>
<evidence type="ECO:0000313" key="8">
    <source>
        <dbReference type="Proteomes" id="UP000006757"/>
    </source>
</evidence>
<dbReference type="PANTHER" id="PTHR31069:SF32">
    <property type="entry name" value="ARGININE METABOLISM REGULATION PROTEIN II"/>
    <property type="match status" value="1"/>
</dbReference>
<dbReference type="OMA" id="RRTEYLM"/>
<dbReference type="PROSITE" id="PS00463">
    <property type="entry name" value="ZN2_CY6_FUNGAL_1"/>
    <property type="match status" value="1"/>
</dbReference>
<evidence type="ECO:0000259" key="6">
    <source>
        <dbReference type="PROSITE" id="PS50048"/>
    </source>
</evidence>
<keyword evidence="8" id="KW-1185">Reference proteome</keyword>
<evidence type="ECO:0000256" key="3">
    <source>
        <dbReference type="ARBA" id="ARBA00023163"/>
    </source>
</evidence>
<protein>
    <recommendedName>
        <fullName evidence="6">Zn(2)-C6 fungal-type domain-containing protein</fullName>
    </recommendedName>
</protein>
<reference evidence="7 8" key="1">
    <citation type="journal article" date="2012" name="Eukaryot. Cell">
        <title>Genome sequence of the Trichosporon asahii environmental strain CBS 8904.</title>
        <authorList>
            <person name="Yang R.Y."/>
            <person name="Li H.T."/>
            <person name="Zhu H."/>
            <person name="Zhou G.P."/>
            <person name="Wang M."/>
            <person name="Wang L."/>
        </authorList>
    </citation>
    <scope>NUCLEOTIDE SEQUENCE [LARGE SCALE GENOMIC DNA]</scope>
    <source>
        <strain evidence="7 8">CBS 8904</strain>
    </source>
</reference>
<dbReference type="InterPro" id="IPR036864">
    <property type="entry name" value="Zn2-C6_fun-type_DNA-bd_sf"/>
</dbReference>
<keyword evidence="2" id="KW-0238">DNA-binding</keyword>
<dbReference type="AlphaFoldDB" id="K1VKT4"/>
<dbReference type="GO" id="GO:0008270">
    <property type="term" value="F:zinc ion binding"/>
    <property type="evidence" value="ECO:0007669"/>
    <property type="project" value="InterPro"/>
</dbReference>
<evidence type="ECO:0000313" key="7">
    <source>
        <dbReference type="EMBL" id="EKC99856.1"/>
    </source>
</evidence>
<keyword evidence="1" id="KW-0805">Transcription regulation</keyword>
<feature type="region of interest" description="Disordered" evidence="5">
    <location>
        <begin position="216"/>
        <end position="251"/>
    </location>
</feature>
<gene>
    <name evidence="7" type="ORF">A1Q2_05821</name>
</gene>
<feature type="region of interest" description="Disordered" evidence="5">
    <location>
        <begin position="1"/>
        <end position="53"/>
    </location>
</feature>
<dbReference type="SMART" id="SM00066">
    <property type="entry name" value="GAL4"/>
    <property type="match status" value="1"/>
</dbReference>
<dbReference type="STRING" id="1220162.K1VKT4"/>
<dbReference type="InterPro" id="IPR050675">
    <property type="entry name" value="OAF3"/>
</dbReference>
<accession>K1VKT4</accession>
<evidence type="ECO:0000256" key="4">
    <source>
        <dbReference type="ARBA" id="ARBA00023242"/>
    </source>
</evidence>
<name>K1VKT4_TRIAC</name>